<accession>A0AAD5DFS1</accession>
<keyword evidence="3" id="KW-1185">Reference proteome</keyword>
<feature type="signal peptide" evidence="1">
    <location>
        <begin position="1"/>
        <end position="18"/>
    </location>
</feature>
<reference evidence="2" key="1">
    <citation type="submission" date="2020-11" db="EMBL/GenBank/DDBJ databases">
        <title>Chlorella ohadii genome sequencing and assembly.</title>
        <authorList>
            <person name="Murik O."/>
            <person name="Treves H."/>
            <person name="Kedem I."/>
            <person name="Shotland Y."/>
            <person name="Kaplan A."/>
        </authorList>
    </citation>
    <scope>NUCLEOTIDE SEQUENCE</scope>
    <source>
        <strain evidence="2">1</strain>
    </source>
</reference>
<protein>
    <submittedName>
        <fullName evidence="2">Uncharacterized protein</fullName>
    </submittedName>
</protein>
<organism evidence="2 3">
    <name type="scientific">Chlorella ohadii</name>
    <dbReference type="NCBI Taxonomy" id="2649997"/>
    <lineage>
        <taxon>Eukaryota</taxon>
        <taxon>Viridiplantae</taxon>
        <taxon>Chlorophyta</taxon>
        <taxon>core chlorophytes</taxon>
        <taxon>Trebouxiophyceae</taxon>
        <taxon>Chlorellales</taxon>
        <taxon>Chlorellaceae</taxon>
        <taxon>Chlorella clade</taxon>
        <taxon>Chlorella</taxon>
    </lineage>
</organism>
<proteinExistence type="predicted"/>
<sequence length="238" mass="25649">MKLHTVLMLLAAAAAVACRPMPMPPARRLLELSPDQAQAMCDVSAHDQCISETQYCKGSTVHTCGAGLRCNFNEQDIGCEPVDSQPQPANPCEDSAHDQCISETSYCKGTQLHTCGAGLRCNFNEQDIGCEPVDSQPQPANPCEDSAHDQCITETSYCKGTQLHTCGTGLRCNFNEQDIGCEPVDSQPQPVNPCENSAHDQCITETSYCKGTQLHTCSGGLRCNFNEQDIGCEPADSN</sequence>
<dbReference type="EMBL" id="JADXDR010000160">
    <property type="protein sequence ID" value="KAI7837220.1"/>
    <property type="molecule type" value="Genomic_DNA"/>
</dbReference>
<dbReference type="Proteomes" id="UP001205105">
    <property type="component" value="Unassembled WGS sequence"/>
</dbReference>
<keyword evidence="1" id="KW-0732">Signal</keyword>
<evidence type="ECO:0000313" key="2">
    <source>
        <dbReference type="EMBL" id="KAI7837220.1"/>
    </source>
</evidence>
<evidence type="ECO:0000313" key="3">
    <source>
        <dbReference type="Proteomes" id="UP001205105"/>
    </source>
</evidence>
<dbReference type="PROSITE" id="PS51257">
    <property type="entry name" value="PROKAR_LIPOPROTEIN"/>
    <property type="match status" value="1"/>
</dbReference>
<feature type="chain" id="PRO_5042291482" evidence="1">
    <location>
        <begin position="19"/>
        <end position="238"/>
    </location>
</feature>
<gene>
    <name evidence="2" type="ORF">COHA_008946</name>
</gene>
<dbReference type="AlphaFoldDB" id="A0AAD5DFS1"/>
<comment type="caution">
    <text evidence="2">The sequence shown here is derived from an EMBL/GenBank/DDBJ whole genome shotgun (WGS) entry which is preliminary data.</text>
</comment>
<evidence type="ECO:0000256" key="1">
    <source>
        <dbReference type="SAM" id="SignalP"/>
    </source>
</evidence>
<name>A0AAD5DFS1_9CHLO</name>